<reference evidence="5" key="2">
    <citation type="submission" date="2021-02" db="EMBL/GenBank/DDBJ databases">
        <title>Aspergillus puulaauensis MK2 genome sequence.</title>
        <authorList>
            <person name="Futagami T."/>
            <person name="Mori K."/>
            <person name="Kadooka C."/>
            <person name="Tanaka T."/>
        </authorList>
    </citation>
    <scope>NUCLEOTIDE SEQUENCE</scope>
    <source>
        <strain evidence="5">MK2</strain>
    </source>
</reference>
<evidence type="ECO:0000259" key="4">
    <source>
        <dbReference type="Pfam" id="PF24120"/>
    </source>
</evidence>
<organism evidence="5 6">
    <name type="scientific">Aspergillus puulaauensis</name>
    <dbReference type="NCBI Taxonomy" id="1220207"/>
    <lineage>
        <taxon>Eukaryota</taxon>
        <taxon>Fungi</taxon>
        <taxon>Dikarya</taxon>
        <taxon>Ascomycota</taxon>
        <taxon>Pezizomycotina</taxon>
        <taxon>Eurotiomycetes</taxon>
        <taxon>Eurotiomycetidae</taxon>
        <taxon>Eurotiales</taxon>
        <taxon>Aspergillaceae</taxon>
        <taxon>Aspergillus</taxon>
    </lineage>
</organism>
<dbReference type="InterPro" id="IPR036770">
    <property type="entry name" value="Ankyrin_rpt-contain_sf"/>
</dbReference>
<feature type="repeat" description="ANK" evidence="3">
    <location>
        <begin position="170"/>
        <end position="202"/>
    </location>
</feature>
<dbReference type="GeneID" id="64979514"/>
<gene>
    <name evidence="5" type="ORF">APUU_71087S</name>
</gene>
<evidence type="ECO:0000313" key="6">
    <source>
        <dbReference type="Proteomes" id="UP000654913"/>
    </source>
</evidence>
<dbReference type="InterPro" id="IPR050889">
    <property type="entry name" value="Dendritic_Spine_Reg/Scaffold"/>
</dbReference>
<dbReference type="EMBL" id="AP024449">
    <property type="protein sequence ID" value="BCS29517.1"/>
    <property type="molecule type" value="Genomic_DNA"/>
</dbReference>
<dbReference type="PROSITE" id="PS50297">
    <property type="entry name" value="ANK_REP_REGION"/>
    <property type="match status" value="2"/>
</dbReference>
<evidence type="ECO:0000256" key="3">
    <source>
        <dbReference type="PROSITE-ProRule" id="PRU00023"/>
    </source>
</evidence>
<dbReference type="SMART" id="SM00248">
    <property type="entry name" value="ANK"/>
    <property type="match status" value="2"/>
</dbReference>
<sequence length="581" mass="65701">MSIIQSFPEADVIWWNASSFYIRCPLCEGVHRRGVDWDVGKLQYSHCEMGRYLCCFPINSQGEVAYEIDKKRGRYINICVSHESDSEDGDDIDHLAAELARKATIGAQREETYTDIYEDAKEIVTLDPGLKQKRIRQAISDCVNGDVPAVQEYLETSRESQLFVQGRDPGGKTMLICASAEQSSEMVSLLIQHGADVDSVDNHGRSALMEAALFGRVDNVKVLLGHNADKNLRDDENRLAIDFAREHYKNRREVYQRPGGNLTSSSKQRPRHTMEDTFKRDIDRREIVRLLGGEDRKSRITYGSPPTLSLSRSYTFTRSPMKDSFELRGPIEKYPVTSSWKTVARLERGGKFPSVSAMSGWSHTSVQSLRVNGQQWTDDVFYVSQVVGHLLPPDAAKDRGKKGRYNACHAEKQLIAHFIDRHVLLPRDGLSDSELEGDIEQVEDELDVFLSDTETGRQVTLLRERQKNLDHELLDWDGKLVGKYDETKALKLRLKSVVTALNRLIATPQARPLLKLESRVDILNRRRRRHADLINMANAPPPASLTEAVILVSSSPCPDCIEFTRKVNESFGLSIQLFAAL</sequence>
<dbReference type="AlphaFoldDB" id="A0A7R8ASU6"/>
<accession>A0A7R8ASU6</accession>
<dbReference type="RefSeq" id="XP_041561703.1">
    <property type="nucleotide sequence ID" value="XM_041696032.1"/>
</dbReference>
<keyword evidence="1" id="KW-0677">Repeat</keyword>
<evidence type="ECO:0000256" key="2">
    <source>
        <dbReference type="ARBA" id="ARBA00023043"/>
    </source>
</evidence>
<dbReference type="OrthoDB" id="341259at2759"/>
<protein>
    <recommendedName>
        <fullName evidence="4">Single-strand DNA deaminase toxin A-like C-terminal domain-containing protein</fullName>
    </recommendedName>
</protein>
<dbReference type="InterPro" id="IPR057517">
    <property type="entry name" value="SsdA-like_C"/>
</dbReference>
<keyword evidence="2 3" id="KW-0040">ANK repeat</keyword>
<keyword evidence="6" id="KW-1185">Reference proteome</keyword>
<reference evidence="5" key="1">
    <citation type="submission" date="2021-01" db="EMBL/GenBank/DDBJ databases">
        <authorList>
            <consortium name="Aspergillus puulaauensis MK2 genome sequencing consortium"/>
            <person name="Kazuki M."/>
            <person name="Futagami T."/>
        </authorList>
    </citation>
    <scope>NUCLEOTIDE SEQUENCE</scope>
    <source>
        <strain evidence="5">MK2</strain>
    </source>
</reference>
<proteinExistence type="predicted"/>
<dbReference type="Proteomes" id="UP000654913">
    <property type="component" value="Chromosome 7"/>
</dbReference>
<dbReference type="PROSITE" id="PS50088">
    <property type="entry name" value="ANK_REPEAT"/>
    <property type="match status" value="2"/>
</dbReference>
<dbReference type="InterPro" id="IPR002110">
    <property type="entry name" value="Ankyrin_rpt"/>
</dbReference>
<dbReference type="KEGG" id="apuu:APUU_71087S"/>
<dbReference type="SUPFAM" id="SSF48403">
    <property type="entry name" value="Ankyrin repeat"/>
    <property type="match status" value="1"/>
</dbReference>
<feature type="repeat" description="ANK" evidence="3">
    <location>
        <begin position="203"/>
        <end position="235"/>
    </location>
</feature>
<evidence type="ECO:0000313" key="5">
    <source>
        <dbReference type="EMBL" id="BCS29517.1"/>
    </source>
</evidence>
<dbReference type="Pfam" id="PF12796">
    <property type="entry name" value="Ank_2"/>
    <property type="match status" value="1"/>
</dbReference>
<evidence type="ECO:0000256" key="1">
    <source>
        <dbReference type="ARBA" id="ARBA00022737"/>
    </source>
</evidence>
<dbReference type="Gene3D" id="1.25.40.20">
    <property type="entry name" value="Ankyrin repeat-containing domain"/>
    <property type="match status" value="1"/>
</dbReference>
<dbReference type="Pfam" id="PF24120">
    <property type="entry name" value="SsdA_C"/>
    <property type="match status" value="1"/>
</dbReference>
<feature type="domain" description="Single-strand DNA deaminase toxin A-like C-terminal" evidence="4">
    <location>
        <begin position="356"/>
        <end position="415"/>
    </location>
</feature>
<dbReference type="PANTHER" id="PTHR24166">
    <property type="entry name" value="ROLLING PEBBLES, ISOFORM B"/>
    <property type="match status" value="1"/>
</dbReference>
<dbReference type="PANTHER" id="PTHR24166:SF48">
    <property type="entry name" value="PROTEIN VAPYRIN"/>
    <property type="match status" value="1"/>
</dbReference>
<name>A0A7R8ASU6_9EURO</name>